<evidence type="ECO:0000313" key="2">
    <source>
        <dbReference type="Proteomes" id="UP001610432"/>
    </source>
</evidence>
<evidence type="ECO:0000313" key="1">
    <source>
        <dbReference type="EMBL" id="KAL2869808.1"/>
    </source>
</evidence>
<dbReference type="RefSeq" id="XP_070888787.1">
    <property type="nucleotide sequence ID" value="XM_071028488.1"/>
</dbReference>
<accession>A0ABR4LZ28</accession>
<organism evidence="1 2">
    <name type="scientific">Aspergillus lucknowensis</name>
    <dbReference type="NCBI Taxonomy" id="176173"/>
    <lineage>
        <taxon>Eukaryota</taxon>
        <taxon>Fungi</taxon>
        <taxon>Dikarya</taxon>
        <taxon>Ascomycota</taxon>
        <taxon>Pezizomycotina</taxon>
        <taxon>Eurotiomycetes</taxon>
        <taxon>Eurotiomycetidae</taxon>
        <taxon>Eurotiales</taxon>
        <taxon>Aspergillaceae</taxon>
        <taxon>Aspergillus</taxon>
        <taxon>Aspergillus subgen. Nidulantes</taxon>
    </lineage>
</organism>
<sequence length="71" mass="7847">MPNERVGVLFGLSSCTDRLSIRSLPRPRLQTNGENIERNYGGKLVVEEYGPARVTRIIYHQGAQSGSKSGE</sequence>
<dbReference type="Proteomes" id="UP001610432">
    <property type="component" value="Unassembled WGS sequence"/>
</dbReference>
<protein>
    <submittedName>
        <fullName evidence="1">Uncharacterized protein</fullName>
    </submittedName>
</protein>
<keyword evidence="2" id="KW-1185">Reference proteome</keyword>
<dbReference type="EMBL" id="JBFXLQ010000008">
    <property type="protein sequence ID" value="KAL2869808.1"/>
    <property type="molecule type" value="Genomic_DNA"/>
</dbReference>
<comment type="caution">
    <text evidence="1">The sequence shown here is derived from an EMBL/GenBank/DDBJ whole genome shotgun (WGS) entry which is preliminary data.</text>
</comment>
<proteinExistence type="predicted"/>
<name>A0ABR4LZ28_9EURO</name>
<dbReference type="GeneID" id="98143560"/>
<gene>
    <name evidence="1" type="ORF">BJX67DRAFT_347024</name>
</gene>
<reference evidence="1 2" key="1">
    <citation type="submission" date="2024-07" db="EMBL/GenBank/DDBJ databases">
        <title>Section-level genome sequencing and comparative genomics of Aspergillus sections Usti and Cavernicolus.</title>
        <authorList>
            <consortium name="Lawrence Berkeley National Laboratory"/>
            <person name="Nybo J.L."/>
            <person name="Vesth T.C."/>
            <person name="Theobald S."/>
            <person name="Frisvad J.C."/>
            <person name="Larsen T.O."/>
            <person name="Kjaerboelling I."/>
            <person name="Rothschild-Mancinelli K."/>
            <person name="Lyhne E.K."/>
            <person name="Kogle M.E."/>
            <person name="Barry K."/>
            <person name="Clum A."/>
            <person name="Na H."/>
            <person name="Ledsgaard L."/>
            <person name="Lin J."/>
            <person name="Lipzen A."/>
            <person name="Kuo A."/>
            <person name="Riley R."/>
            <person name="Mondo S."/>
            <person name="Labutti K."/>
            <person name="Haridas S."/>
            <person name="Pangalinan J."/>
            <person name="Salamov A.A."/>
            <person name="Simmons B.A."/>
            <person name="Magnuson J.K."/>
            <person name="Chen J."/>
            <person name="Drula E."/>
            <person name="Henrissat B."/>
            <person name="Wiebenga A."/>
            <person name="Lubbers R.J."/>
            <person name="Gomes A.C."/>
            <person name="Macurrencykelacurrency M.R."/>
            <person name="Stajich J."/>
            <person name="Grigoriev I.V."/>
            <person name="Mortensen U.H."/>
            <person name="De Vries R.P."/>
            <person name="Baker S.E."/>
            <person name="Andersen M.R."/>
        </authorList>
    </citation>
    <scope>NUCLEOTIDE SEQUENCE [LARGE SCALE GENOMIC DNA]</scope>
    <source>
        <strain evidence="1 2">CBS 449.75</strain>
    </source>
</reference>